<protein>
    <submittedName>
        <fullName evidence="2">RES family NAD+ phosphorylase</fullName>
    </submittedName>
</protein>
<sequence length="235" mass="25563">MARPTPPLTAVDWPEAWRIVPSRFPPVGPFDRIADPADLDALFAIEAMTNPRLRQEVGDLALVPAARRIAGPGSTPVMAAFTHPNPGGSRFADPGVGVFYAARSLDTAVRETMYHRARFMAATREPAMKIEMRAYRTAIRGQLHDLRAGAWPAELDPDDYRASQALAGRLRAGGADGIVYPSVRHAGGECVAVFYPDLVARCRQGRHLIYSWDGARIAEDYAVASLRSAPGDARD</sequence>
<organism evidence="2">
    <name type="scientific">Coralloluteibacterium stylophorae</name>
    <dbReference type="NCBI Taxonomy" id="1776034"/>
    <lineage>
        <taxon>Bacteria</taxon>
        <taxon>Pseudomonadati</taxon>
        <taxon>Pseudomonadota</taxon>
        <taxon>Gammaproteobacteria</taxon>
        <taxon>Lysobacterales</taxon>
        <taxon>Lysobacteraceae</taxon>
        <taxon>Coralloluteibacterium</taxon>
    </lineage>
</organism>
<dbReference type="InterPro" id="IPR014914">
    <property type="entry name" value="RES_dom"/>
</dbReference>
<reference evidence="3 4" key="1">
    <citation type="journal article" date="2021" name="Microbiol. Resour. Announc.">
        <title>Draft Genome Sequence of Coralloluteibacterium stylophorae LMG 29479T.</title>
        <authorList>
            <person name="Karlyshev A.V."/>
            <person name="Kudryashova E.B."/>
            <person name="Ariskina E.V."/>
            <person name="Conroy A.P."/>
            <person name="Abidueva E.Y."/>
        </authorList>
    </citation>
    <scope>NUCLEOTIDE SEQUENCE [LARGE SCALE GENOMIC DNA]</scope>
    <source>
        <strain evidence="3 4">LMG 29479</strain>
    </source>
</reference>
<dbReference type="Pfam" id="PF08808">
    <property type="entry name" value="RES"/>
    <property type="match status" value="1"/>
</dbReference>
<evidence type="ECO:0000259" key="1">
    <source>
        <dbReference type="SMART" id="SM00953"/>
    </source>
</evidence>
<keyword evidence="4" id="KW-1185">Reference proteome</keyword>
<evidence type="ECO:0000313" key="3">
    <source>
        <dbReference type="EMBL" id="MBS7457407.1"/>
    </source>
</evidence>
<dbReference type="EMBL" id="JAGQFT020000005">
    <property type="protein sequence ID" value="MBS7457407.1"/>
    <property type="molecule type" value="Genomic_DNA"/>
</dbReference>
<dbReference type="AlphaFoldDB" id="A0A8J8AY61"/>
<dbReference type="SMART" id="SM00953">
    <property type="entry name" value="RES"/>
    <property type="match status" value="1"/>
</dbReference>
<dbReference type="RefSeq" id="WP_211926685.1">
    <property type="nucleotide sequence ID" value="NZ_JAGQFT020000005.1"/>
</dbReference>
<accession>A0A8J8AY61</accession>
<evidence type="ECO:0000313" key="4">
    <source>
        <dbReference type="Proteomes" id="UP000675747"/>
    </source>
</evidence>
<name>A0A8J8AY61_9GAMM</name>
<reference evidence="2" key="2">
    <citation type="submission" date="2021-04" db="EMBL/GenBank/DDBJ databases">
        <authorList>
            <person name="Karlyshev A.V."/>
        </authorList>
    </citation>
    <scope>NUCLEOTIDE SEQUENCE</scope>
    <source>
        <strain evidence="2">LMG 29479</strain>
    </source>
</reference>
<gene>
    <name evidence="3" type="ORF">KB893_009695</name>
    <name evidence="2" type="ORF">KB893_09490</name>
</gene>
<evidence type="ECO:0000313" key="2">
    <source>
        <dbReference type="EMBL" id="MBR0562745.1"/>
    </source>
</evidence>
<feature type="domain" description="RES" evidence="1">
    <location>
        <begin position="80"/>
        <end position="205"/>
    </location>
</feature>
<dbReference type="Proteomes" id="UP000675747">
    <property type="component" value="Unassembled WGS sequence"/>
</dbReference>
<comment type="caution">
    <text evidence="2">The sequence shown here is derived from an EMBL/GenBank/DDBJ whole genome shotgun (WGS) entry which is preliminary data.</text>
</comment>
<dbReference type="EMBL" id="JAGQFT010000072">
    <property type="protein sequence ID" value="MBR0562745.1"/>
    <property type="molecule type" value="Genomic_DNA"/>
</dbReference>
<proteinExistence type="predicted"/>